<gene>
    <name evidence="8" type="ORF">CANARDRAFT_6521</name>
</gene>
<dbReference type="GO" id="GO:0006351">
    <property type="term" value="P:DNA-templated transcription"/>
    <property type="evidence" value="ECO:0007669"/>
    <property type="project" value="InterPro"/>
</dbReference>
<evidence type="ECO:0000256" key="6">
    <source>
        <dbReference type="SAM" id="MobiDB-lite"/>
    </source>
</evidence>
<proteinExistence type="predicted"/>
<evidence type="ECO:0000256" key="4">
    <source>
        <dbReference type="ARBA" id="ARBA00023163"/>
    </source>
</evidence>
<evidence type="ECO:0000256" key="3">
    <source>
        <dbReference type="ARBA" id="ARBA00023125"/>
    </source>
</evidence>
<name>A0A1E4T5D4_9ASCO</name>
<dbReference type="PANTHER" id="PTHR47171:SF3">
    <property type="entry name" value="FARA-RELATED"/>
    <property type="match status" value="1"/>
</dbReference>
<dbReference type="AlphaFoldDB" id="A0A1E4T5D4"/>
<sequence length="778" mass="89430">MECKTIEPQPQQPSMLSTKPLKKPAFLANDQELPDFTTRDMQKSFTNLNAIKLNPKVVLRCQFNSTKKKQFVTDTGITYNERSKTVNAFLDDTRSVVGSVIQDYFDNLITSGKQISNYKLDESDVEVLHIYGCFSLPSTDSCWEYINMYFKKFHVLNPIIDKQKFMKDYANLKDPPSLLLLQCIISTGYRDIAQDDWTIQQKLQHKEMTRILFRRARALYDAGVEDDPIPLIQSLVLLSQYLAQPNSSGRDVVHWLKVAVVAAKKFYMDRNQENSKVLDQEEIKMYKRLWWFLFTKDRIVSFVYNISFAFNLNVCDVPILDETDFADDEDPLAGRFFVQLAKICQLMEVLIQQQNIINLFIHKKFPCYSIIKKSDALLAKWMDNLPDDLQLMIMKPETHLPQMFLLNIFYYMNLLVIHRSNLMKRIPLPGSVTSPKNDHQESIVFKAVEKYEDGTYPSWVVTFQCAYMIVFIVKRAKETDQMDHLTMNHILPVFFAGMIMLSHLSNKNPNVSKIAKECVMVALDVLEYGIVKWPTAATVLYIIQSIYNDTNKQAILTRKMLDTAKLTLHEETDIPEFETSPDFPRNTVLKGVTFANLSDANWNNVGNVNRQTNTKNDYSGVPASSHQQQQHQQHRGSIEESNIQDPSLLDQFISPAPITMFSDLNAMNGVTTHFLASKPGGGMVANDLNDPLQQQPEHPHAMPHQQQQQHHQQNSLMHYLHPRNLQSDTLFAADKLDGPSPSTDYYAQDISIHENEEGDASHDLDHSSIAQDHLKNWL</sequence>
<dbReference type="Pfam" id="PF04082">
    <property type="entry name" value="Fungal_trans"/>
    <property type="match status" value="1"/>
</dbReference>
<feature type="region of interest" description="Disordered" evidence="6">
    <location>
        <begin position="681"/>
        <end position="714"/>
    </location>
</feature>
<accession>A0A1E4T5D4</accession>
<organism evidence="8 9">
    <name type="scientific">[Candida] arabinofermentans NRRL YB-2248</name>
    <dbReference type="NCBI Taxonomy" id="983967"/>
    <lineage>
        <taxon>Eukaryota</taxon>
        <taxon>Fungi</taxon>
        <taxon>Dikarya</taxon>
        <taxon>Ascomycota</taxon>
        <taxon>Saccharomycotina</taxon>
        <taxon>Pichiomycetes</taxon>
        <taxon>Pichiales</taxon>
        <taxon>Pichiaceae</taxon>
        <taxon>Ogataea</taxon>
        <taxon>Ogataea/Candida clade</taxon>
    </lineage>
</organism>
<keyword evidence="1" id="KW-0862">Zinc</keyword>
<dbReference type="Proteomes" id="UP000094801">
    <property type="component" value="Unassembled WGS sequence"/>
</dbReference>
<keyword evidence="3" id="KW-0238">DNA-binding</keyword>
<dbReference type="InterPro" id="IPR007219">
    <property type="entry name" value="XnlR_reg_dom"/>
</dbReference>
<keyword evidence="4" id="KW-0804">Transcription</keyword>
<feature type="domain" description="Xylanolytic transcriptional activator regulatory" evidence="7">
    <location>
        <begin position="146"/>
        <end position="329"/>
    </location>
</feature>
<keyword evidence="2" id="KW-0805">Transcription regulation</keyword>
<dbReference type="CDD" id="cd12148">
    <property type="entry name" value="fungal_TF_MHR"/>
    <property type="match status" value="1"/>
</dbReference>
<dbReference type="EMBL" id="KV453849">
    <property type="protein sequence ID" value="ODV86956.1"/>
    <property type="molecule type" value="Genomic_DNA"/>
</dbReference>
<dbReference type="InterPro" id="IPR052073">
    <property type="entry name" value="Amide_Lactam_Regulators"/>
</dbReference>
<reference evidence="9" key="1">
    <citation type="submission" date="2016-04" db="EMBL/GenBank/DDBJ databases">
        <title>Comparative genomics of biotechnologically important yeasts.</title>
        <authorList>
            <consortium name="DOE Joint Genome Institute"/>
            <person name="Riley R."/>
            <person name="Haridas S."/>
            <person name="Wolfe K.H."/>
            <person name="Lopes M.R."/>
            <person name="Hittinger C.T."/>
            <person name="Goker M."/>
            <person name="Salamov A."/>
            <person name="Wisecaver J."/>
            <person name="Long T.M."/>
            <person name="Aerts A.L."/>
            <person name="Barry K."/>
            <person name="Choi C."/>
            <person name="Clum A."/>
            <person name="Coughlan A.Y."/>
            <person name="Deshpande S."/>
            <person name="Douglass A.P."/>
            <person name="Hanson S.J."/>
            <person name="Klenk H.-P."/>
            <person name="Labutti K."/>
            <person name="Lapidus A."/>
            <person name="Lindquist E."/>
            <person name="Lipzen A."/>
            <person name="Meier-Kolthoff J.P."/>
            <person name="Ohm R.A."/>
            <person name="Otillar R.P."/>
            <person name="Pangilinan J."/>
            <person name="Peng Y."/>
            <person name="Rokas A."/>
            <person name="Rosa C.A."/>
            <person name="Scheuner C."/>
            <person name="Sibirny A.A."/>
            <person name="Slot J.C."/>
            <person name="Stielow J.B."/>
            <person name="Sun H."/>
            <person name="Kurtzman C.P."/>
            <person name="Blackwell M."/>
            <person name="Grigoriev I.V."/>
            <person name="Jeffries T.W."/>
        </authorList>
    </citation>
    <scope>NUCLEOTIDE SEQUENCE [LARGE SCALE GENOMIC DNA]</scope>
    <source>
        <strain evidence="9">NRRL YB-2248</strain>
    </source>
</reference>
<evidence type="ECO:0000313" key="9">
    <source>
        <dbReference type="Proteomes" id="UP000094801"/>
    </source>
</evidence>
<dbReference type="GO" id="GO:0003677">
    <property type="term" value="F:DNA binding"/>
    <property type="evidence" value="ECO:0007669"/>
    <property type="project" value="UniProtKB-KW"/>
</dbReference>
<feature type="compositionally biased region" description="Low complexity" evidence="6">
    <location>
        <begin position="702"/>
        <end position="713"/>
    </location>
</feature>
<evidence type="ECO:0000259" key="7">
    <source>
        <dbReference type="Pfam" id="PF04082"/>
    </source>
</evidence>
<feature type="compositionally biased region" description="Polar residues" evidence="6">
    <location>
        <begin position="603"/>
        <end position="625"/>
    </location>
</feature>
<evidence type="ECO:0000256" key="2">
    <source>
        <dbReference type="ARBA" id="ARBA00023015"/>
    </source>
</evidence>
<feature type="region of interest" description="Disordered" evidence="6">
    <location>
        <begin position="603"/>
        <end position="639"/>
    </location>
</feature>
<evidence type="ECO:0000313" key="8">
    <source>
        <dbReference type="EMBL" id="ODV86956.1"/>
    </source>
</evidence>
<dbReference type="OrthoDB" id="5121955at2759"/>
<dbReference type="PANTHER" id="PTHR47171">
    <property type="entry name" value="FARA-RELATED"/>
    <property type="match status" value="1"/>
</dbReference>
<protein>
    <recommendedName>
        <fullName evidence="7">Xylanolytic transcriptional activator regulatory domain-containing protein</fullName>
    </recommendedName>
</protein>
<dbReference type="GO" id="GO:0008270">
    <property type="term" value="F:zinc ion binding"/>
    <property type="evidence" value="ECO:0007669"/>
    <property type="project" value="InterPro"/>
</dbReference>
<evidence type="ECO:0000256" key="1">
    <source>
        <dbReference type="ARBA" id="ARBA00022833"/>
    </source>
</evidence>
<keyword evidence="9" id="KW-1185">Reference proteome</keyword>
<dbReference type="STRING" id="983967.A0A1E4T5D4"/>
<evidence type="ECO:0000256" key="5">
    <source>
        <dbReference type="ARBA" id="ARBA00023242"/>
    </source>
</evidence>
<keyword evidence="5" id="KW-0539">Nucleus</keyword>